<dbReference type="EC" id="3.5.1.44" evidence="3"/>
<dbReference type="AlphaFoldDB" id="A0A7G9WE76"/>
<dbReference type="Pfam" id="PF03975">
    <property type="entry name" value="CheD"/>
    <property type="match status" value="1"/>
</dbReference>
<protein>
    <recommendedName>
        <fullName evidence="3">Probable chemoreceptor glutamine deamidase CheD</fullName>
        <ecNumber evidence="3">3.5.1.44</ecNumber>
    </recommendedName>
</protein>
<organism evidence="4 5">
    <name type="scientific">Caproicibacterium amylolyticum</name>
    <dbReference type="NCBI Taxonomy" id="2766537"/>
    <lineage>
        <taxon>Bacteria</taxon>
        <taxon>Bacillati</taxon>
        <taxon>Bacillota</taxon>
        <taxon>Clostridia</taxon>
        <taxon>Eubacteriales</taxon>
        <taxon>Oscillospiraceae</taxon>
        <taxon>Caproicibacterium</taxon>
    </lineage>
</organism>
<reference evidence="4 5" key="1">
    <citation type="submission" date="2020-08" db="EMBL/GenBank/DDBJ databases">
        <authorList>
            <person name="Ren C."/>
            <person name="Gu Y."/>
            <person name="Xu Y."/>
        </authorList>
    </citation>
    <scope>NUCLEOTIDE SEQUENCE [LARGE SCALE GENOMIC DNA]</scope>
    <source>
        <strain evidence="4 5">LBM18003</strain>
    </source>
</reference>
<accession>A0A7G9WE76</accession>
<comment type="function">
    <text evidence="3">Probably deamidates glutamine residues to glutamate on methyl-accepting chemotaxis receptors (MCPs), playing an important role in chemotaxis.</text>
</comment>
<dbReference type="GO" id="GO:0050568">
    <property type="term" value="F:protein-glutamine glutaminase activity"/>
    <property type="evidence" value="ECO:0007669"/>
    <property type="project" value="UniProtKB-UniRule"/>
</dbReference>
<dbReference type="EMBL" id="CP060696">
    <property type="protein sequence ID" value="QNO16988.1"/>
    <property type="molecule type" value="Genomic_DNA"/>
</dbReference>
<dbReference type="PANTHER" id="PTHR35147:SF1">
    <property type="entry name" value="CHEMORECEPTOR GLUTAMINE DEAMIDASE CHED-RELATED"/>
    <property type="match status" value="1"/>
</dbReference>
<evidence type="ECO:0000256" key="1">
    <source>
        <dbReference type="ARBA" id="ARBA00022500"/>
    </source>
</evidence>
<dbReference type="HAMAP" id="MF_01440">
    <property type="entry name" value="CheD"/>
    <property type="match status" value="1"/>
</dbReference>
<evidence type="ECO:0000256" key="3">
    <source>
        <dbReference type="HAMAP-Rule" id="MF_01440"/>
    </source>
</evidence>
<dbReference type="GO" id="GO:0006935">
    <property type="term" value="P:chemotaxis"/>
    <property type="evidence" value="ECO:0007669"/>
    <property type="project" value="UniProtKB-UniRule"/>
</dbReference>
<proteinExistence type="inferred from homology"/>
<dbReference type="Proteomes" id="UP000516046">
    <property type="component" value="Chromosome"/>
</dbReference>
<dbReference type="SUPFAM" id="SSF64438">
    <property type="entry name" value="CNF1/YfiH-like putative cysteine hydrolases"/>
    <property type="match status" value="1"/>
</dbReference>
<evidence type="ECO:0000313" key="5">
    <source>
        <dbReference type="Proteomes" id="UP000516046"/>
    </source>
</evidence>
<dbReference type="InterPro" id="IPR038592">
    <property type="entry name" value="CheD-like_sf"/>
</dbReference>
<sequence>MSQVVTVGISDLNAVKAPDVLVTYALGSCVGICLYDPSMKIAGLSHIMLPSSVQMSADKSQAMKFADTAIEILVHRMEKMGAHIFRMKAKIAGGAQMFSGVNNSSLANIGQRNVIAVKQELLRLHIPIIAEDTGKNYGRTLYFGADDGSMRIKSVNRGEWVW</sequence>
<dbReference type="CDD" id="cd16352">
    <property type="entry name" value="CheD"/>
    <property type="match status" value="1"/>
</dbReference>
<gene>
    <name evidence="3" type="primary">cheD</name>
    <name evidence="4" type="ORF">H6X83_08420</name>
</gene>
<dbReference type="KEGG" id="caml:H6X83_08420"/>
<dbReference type="RefSeq" id="WP_212506055.1">
    <property type="nucleotide sequence ID" value="NZ_CP060696.1"/>
</dbReference>
<dbReference type="PANTHER" id="PTHR35147">
    <property type="entry name" value="CHEMORECEPTOR GLUTAMINE DEAMIDASE CHED-RELATED"/>
    <property type="match status" value="1"/>
</dbReference>
<keyword evidence="5" id="KW-1185">Reference proteome</keyword>
<comment type="similarity">
    <text evidence="3">Belongs to the CheD family.</text>
</comment>
<dbReference type="InterPro" id="IPR011324">
    <property type="entry name" value="Cytotoxic_necrot_fac-like_cat"/>
</dbReference>
<name>A0A7G9WE76_9FIRM</name>
<keyword evidence="2 3" id="KW-0378">Hydrolase</keyword>
<evidence type="ECO:0000256" key="2">
    <source>
        <dbReference type="ARBA" id="ARBA00022801"/>
    </source>
</evidence>
<keyword evidence="1 3" id="KW-0145">Chemotaxis</keyword>
<evidence type="ECO:0000313" key="4">
    <source>
        <dbReference type="EMBL" id="QNO16988.1"/>
    </source>
</evidence>
<dbReference type="InterPro" id="IPR005659">
    <property type="entry name" value="Chemorcpt_Glu_NH3ase_CheD"/>
</dbReference>
<comment type="catalytic activity">
    <reaction evidence="3">
        <text>L-glutaminyl-[protein] + H2O = L-glutamyl-[protein] + NH4(+)</text>
        <dbReference type="Rhea" id="RHEA:16441"/>
        <dbReference type="Rhea" id="RHEA-COMP:10207"/>
        <dbReference type="Rhea" id="RHEA-COMP:10208"/>
        <dbReference type="ChEBI" id="CHEBI:15377"/>
        <dbReference type="ChEBI" id="CHEBI:28938"/>
        <dbReference type="ChEBI" id="CHEBI:29973"/>
        <dbReference type="ChEBI" id="CHEBI:30011"/>
        <dbReference type="EC" id="3.5.1.44"/>
    </reaction>
</comment>
<dbReference type="Gene3D" id="3.30.1330.200">
    <property type="match status" value="1"/>
</dbReference>